<evidence type="ECO:0000313" key="2">
    <source>
        <dbReference type="Proteomes" id="UP000262954"/>
    </source>
</evidence>
<reference evidence="1 2" key="1">
    <citation type="journal article" date="2018" name="Nat. Biotechnol.">
        <title>A standardized bacterial taxonomy based on genome phylogeny substantially revises the tree of life.</title>
        <authorList>
            <person name="Parks D.H."/>
            <person name="Chuvochina M."/>
            <person name="Waite D.W."/>
            <person name="Rinke C."/>
            <person name="Skarshewski A."/>
            <person name="Chaumeil P.A."/>
            <person name="Hugenholtz P."/>
        </authorList>
    </citation>
    <scope>NUCLEOTIDE SEQUENCE [LARGE SCALE GENOMIC DNA]</scope>
    <source>
        <strain evidence="1">UBA11482</strain>
    </source>
</reference>
<organism evidence="1 2">
    <name type="scientific">Coprobacter fastidiosus</name>
    <dbReference type="NCBI Taxonomy" id="1099853"/>
    <lineage>
        <taxon>Bacteria</taxon>
        <taxon>Pseudomonadati</taxon>
        <taxon>Bacteroidota</taxon>
        <taxon>Bacteroidia</taxon>
        <taxon>Bacteroidales</taxon>
        <taxon>Barnesiellaceae</taxon>
        <taxon>Coprobacter</taxon>
    </lineage>
</organism>
<dbReference type="RefSeq" id="WP_270214788.1">
    <property type="nucleotide sequence ID" value="NZ_CAUAJF010000114.1"/>
</dbReference>
<proteinExistence type="predicted"/>
<sequence>MRIYLLPGIIVVLFSLFSCSENTPNLSEEVIKEEKNEDSSNYNSLLIGEWHFYSGEIASIIGAKGINIYNQILIFNSAGNYIETNTLMKGDEEHKGNWSTTSDYIFINDWNGNMSNHSIRITNISEKQLSLSIDGNTAIYIKKENIFDNLQQNILGYWYEFTDKEHIPFYVFNNDKTASHVFWRYIFNTVSPTIAKYEWELEIHQNHKLILYYENMPHGASYIAEEYTIKYCNQNYIGLENAGQVKNLYRQNK</sequence>
<dbReference type="AlphaFoldDB" id="A0A316QZ36"/>
<gene>
    <name evidence="1" type="ORF">DDY73_09150</name>
</gene>
<dbReference type="EMBL" id="DNWC01000119">
    <property type="protein sequence ID" value="HBJ09157.1"/>
    <property type="molecule type" value="Genomic_DNA"/>
</dbReference>
<dbReference type="Proteomes" id="UP000262954">
    <property type="component" value="Unassembled WGS sequence"/>
</dbReference>
<accession>A0A316QZ36</accession>
<protein>
    <recommendedName>
        <fullName evidence="3">Lipocalin-like domain-containing protein</fullName>
    </recommendedName>
</protein>
<name>A0A316QZ36_9BACT</name>
<evidence type="ECO:0008006" key="3">
    <source>
        <dbReference type="Google" id="ProtNLM"/>
    </source>
</evidence>
<evidence type="ECO:0000313" key="1">
    <source>
        <dbReference type="EMBL" id="HBJ09157.1"/>
    </source>
</evidence>
<dbReference type="PROSITE" id="PS51257">
    <property type="entry name" value="PROKAR_LIPOPROTEIN"/>
    <property type="match status" value="1"/>
</dbReference>
<comment type="caution">
    <text evidence="1">The sequence shown here is derived from an EMBL/GenBank/DDBJ whole genome shotgun (WGS) entry which is preliminary data.</text>
</comment>